<protein>
    <submittedName>
        <fullName evidence="2">Light-dependent protochlorophyllide reductase</fullName>
        <ecNumber evidence="2">1.3.1.33</ecNumber>
    </submittedName>
</protein>
<feature type="compositionally biased region" description="Basic residues" evidence="1">
    <location>
        <begin position="89"/>
        <end position="98"/>
    </location>
</feature>
<keyword evidence="2" id="KW-0560">Oxidoreductase</keyword>
<evidence type="ECO:0000313" key="2">
    <source>
        <dbReference type="EMBL" id="CAA9512689.1"/>
    </source>
</evidence>
<dbReference type="GO" id="GO:0016630">
    <property type="term" value="F:protochlorophyllide reductase activity"/>
    <property type="evidence" value="ECO:0007669"/>
    <property type="project" value="UniProtKB-EC"/>
</dbReference>
<feature type="compositionally biased region" description="Basic residues" evidence="1">
    <location>
        <begin position="187"/>
        <end position="197"/>
    </location>
</feature>
<sequence>GPDRRPDRPHHRRDRRARPRHGRRAGLRRRDDPGPRALPRARRGDDGGAARRGRRGPRPSAPRRPLLAGGGPPPCRRGRGEPRAARPGRQQRRDHRWRARAEPGRLRAHLRGQPPVALPPDRAAAPAPAALGADADRQRGLDRSESDRLRRRHARARLQRLWCLRPEQARADHVLLRARRAPGWGGGRHRQRAPSRHPHGDQDGPRSLRAGSQHGGRGRRGVDAAGGGRRARRRHRSLLRRARRVARRRPGLRPRGPSSAVGAQRGADPRWL</sequence>
<organism evidence="2">
    <name type="scientific">uncultured Solirubrobacterales bacterium</name>
    <dbReference type="NCBI Taxonomy" id="768556"/>
    <lineage>
        <taxon>Bacteria</taxon>
        <taxon>Bacillati</taxon>
        <taxon>Actinomycetota</taxon>
        <taxon>Thermoleophilia</taxon>
        <taxon>Solirubrobacterales</taxon>
        <taxon>environmental samples</taxon>
    </lineage>
</organism>
<feature type="non-terminal residue" evidence="2">
    <location>
        <position position="272"/>
    </location>
</feature>
<evidence type="ECO:0000256" key="1">
    <source>
        <dbReference type="SAM" id="MobiDB-lite"/>
    </source>
</evidence>
<name>A0A6J4T2W2_9ACTN</name>
<reference evidence="2" key="1">
    <citation type="submission" date="2020-02" db="EMBL/GenBank/DDBJ databases">
        <authorList>
            <person name="Meier V. D."/>
        </authorList>
    </citation>
    <scope>NUCLEOTIDE SEQUENCE</scope>
    <source>
        <strain evidence="2">AVDCRST_MAG45</strain>
    </source>
</reference>
<dbReference type="AlphaFoldDB" id="A0A6J4T2W2"/>
<feature type="compositionally biased region" description="Basic residues" evidence="1">
    <location>
        <begin position="229"/>
        <end position="252"/>
    </location>
</feature>
<feature type="region of interest" description="Disordered" evidence="1">
    <location>
        <begin position="1"/>
        <end position="149"/>
    </location>
</feature>
<feature type="compositionally biased region" description="Basic residues" evidence="1">
    <location>
        <begin position="7"/>
        <end position="27"/>
    </location>
</feature>
<proteinExistence type="predicted"/>
<feature type="non-terminal residue" evidence="2">
    <location>
        <position position="1"/>
    </location>
</feature>
<dbReference type="EMBL" id="CADCVU010000171">
    <property type="protein sequence ID" value="CAA9512689.1"/>
    <property type="molecule type" value="Genomic_DNA"/>
</dbReference>
<gene>
    <name evidence="2" type="ORF">AVDCRST_MAG45-2010</name>
</gene>
<feature type="compositionally biased region" description="Low complexity" evidence="1">
    <location>
        <begin position="119"/>
        <end position="133"/>
    </location>
</feature>
<feature type="region of interest" description="Disordered" evidence="1">
    <location>
        <begin position="181"/>
        <end position="272"/>
    </location>
</feature>
<dbReference type="EC" id="1.3.1.33" evidence="2"/>
<feature type="compositionally biased region" description="Basic and acidic residues" evidence="1">
    <location>
        <begin position="134"/>
        <end position="148"/>
    </location>
</feature>
<accession>A0A6J4T2W2</accession>